<sequence>MCVYTRTLPWESVLRVLDMFFCEARFPLTPSVDTVGKIVIFKVGLVLLERCFGSSSYRKSCEGLDDVIMRAQDIPSKLDNPEELVQEVSPAWLRGRDSQEAGQFHPRLLLSLSLSLSLSPDCF</sequence>
<reference evidence="3" key="1">
    <citation type="submission" date="2016-06" db="UniProtKB">
        <authorList>
            <consortium name="WormBaseParasite"/>
        </authorList>
    </citation>
    <scope>IDENTIFICATION</scope>
</reference>
<name>A0A183SXG9_SCHSO</name>
<reference evidence="1 2" key="2">
    <citation type="submission" date="2018-11" db="EMBL/GenBank/DDBJ databases">
        <authorList>
            <consortium name="Pathogen Informatics"/>
        </authorList>
    </citation>
    <scope>NUCLEOTIDE SEQUENCE [LARGE SCALE GENOMIC DNA]</scope>
    <source>
        <strain evidence="1 2">NST_G2</strain>
    </source>
</reference>
<evidence type="ECO:0000313" key="3">
    <source>
        <dbReference type="WBParaSite" id="SSLN_0000925801-mRNA-1"/>
    </source>
</evidence>
<protein>
    <submittedName>
        <fullName evidence="3">Protein kinase domain-containing protein</fullName>
    </submittedName>
</protein>
<evidence type="ECO:0000313" key="2">
    <source>
        <dbReference type="Proteomes" id="UP000275846"/>
    </source>
</evidence>
<dbReference type="SUPFAM" id="SSF47923">
    <property type="entry name" value="Ypt/Rab-GAP domain of gyp1p"/>
    <property type="match status" value="1"/>
</dbReference>
<dbReference type="AlphaFoldDB" id="A0A183SXG9"/>
<evidence type="ECO:0000313" key="1">
    <source>
        <dbReference type="EMBL" id="VDL95302.1"/>
    </source>
</evidence>
<organism evidence="3">
    <name type="scientific">Schistocephalus solidus</name>
    <name type="common">Tapeworm</name>
    <dbReference type="NCBI Taxonomy" id="70667"/>
    <lineage>
        <taxon>Eukaryota</taxon>
        <taxon>Metazoa</taxon>
        <taxon>Spiralia</taxon>
        <taxon>Lophotrochozoa</taxon>
        <taxon>Platyhelminthes</taxon>
        <taxon>Cestoda</taxon>
        <taxon>Eucestoda</taxon>
        <taxon>Diphyllobothriidea</taxon>
        <taxon>Diphyllobothriidae</taxon>
        <taxon>Schistocephalus</taxon>
    </lineage>
</organism>
<dbReference type="STRING" id="70667.A0A183SXG9"/>
<dbReference type="Gene3D" id="1.10.472.80">
    <property type="entry name" value="Ypt/Rab-GAP domain of gyp1p, domain 3"/>
    <property type="match status" value="1"/>
</dbReference>
<dbReference type="Proteomes" id="UP000275846">
    <property type="component" value="Unassembled WGS sequence"/>
</dbReference>
<dbReference type="InterPro" id="IPR035969">
    <property type="entry name" value="Rab-GAP_TBC_sf"/>
</dbReference>
<dbReference type="WBParaSite" id="SSLN_0000925801-mRNA-1">
    <property type="protein sequence ID" value="SSLN_0000925801-mRNA-1"/>
    <property type="gene ID" value="SSLN_0000925801"/>
</dbReference>
<proteinExistence type="predicted"/>
<keyword evidence="2" id="KW-1185">Reference proteome</keyword>
<gene>
    <name evidence="1" type="ORF">SSLN_LOCUS8917</name>
</gene>
<dbReference type="EMBL" id="UYSU01034925">
    <property type="protein sequence ID" value="VDL95302.1"/>
    <property type="molecule type" value="Genomic_DNA"/>
</dbReference>
<dbReference type="OrthoDB" id="159449at2759"/>
<accession>A0A183SXG9</accession>